<dbReference type="Proteomes" id="UP001597128">
    <property type="component" value="Unassembled WGS sequence"/>
</dbReference>
<gene>
    <name evidence="1" type="ORF">ACFQ1Z_10340</name>
</gene>
<proteinExistence type="predicted"/>
<dbReference type="RefSeq" id="WP_379057453.1">
    <property type="nucleotide sequence ID" value="NZ_JBHTKB010000002.1"/>
</dbReference>
<reference evidence="2" key="1">
    <citation type="journal article" date="2019" name="Int. J. Syst. Evol. Microbiol.">
        <title>The Global Catalogue of Microorganisms (GCM) 10K type strain sequencing project: providing services to taxonomists for standard genome sequencing and annotation.</title>
        <authorList>
            <consortium name="The Broad Institute Genomics Platform"/>
            <consortium name="The Broad Institute Genome Sequencing Center for Infectious Disease"/>
            <person name="Wu L."/>
            <person name="Ma J."/>
        </authorList>
    </citation>
    <scope>NUCLEOTIDE SEQUENCE [LARGE SCALE GENOMIC DNA]</scope>
    <source>
        <strain evidence="2">CCUG 58412</strain>
    </source>
</reference>
<evidence type="ECO:0000313" key="2">
    <source>
        <dbReference type="Proteomes" id="UP001597128"/>
    </source>
</evidence>
<accession>A0ABW3FB00</accession>
<sequence length="211" mass="23333">MTVNSDPASAVALRFEIIKRLAPGFRHRMLGRMQPIALLSQLMGKKIQAGQTESGFLLKRLQELKDSLSAATNATVDLFSWLNPDDQSLQPLNSIVEECLDLLKMDIYTSNVVFDNTITAQALVRASRLRHILAACLLTFIDSTEKPARVTLSAQQVSGDWQLEMSIQPVDAAPKLMNADASFVNWEAIQLVSEGALLVKEQQRIVISNLV</sequence>
<protein>
    <recommendedName>
        <fullName evidence="3">Histidine kinase</fullName>
    </recommendedName>
</protein>
<evidence type="ECO:0008006" key="3">
    <source>
        <dbReference type="Google" id="ProtNLM"/>
    </source>
</evidence>
<comment type="caution">
    <text evidence="1">The sequence shown here is derived from an EMBL/GenBank/DDBJ whole genome shotgun (WGS) entry which is preliminary data.</text>
</comment>
<name>A0ABW3FB00_9PROT</name>
<organism evidence="1 2">
    <name type="scientific">Methylophilus luteus</name>
    <dbReference type="NCBI Taxonomy" id="640108"/>
    <lineage>
        <taxon>Bacteria</taxon>
        <taxon>Pseudomonadati</taxon>
        <taxon>Pseudomonadota</taxon>
        <taxon>Betaproteobacteria</taxon>
        <taxon>Nitrosomonadales</taxon>
        <taxon>Methylophilaceae</taxon>
        <taxon>Methylophilus</taxon>
    </lineage>
</organism>
<dbReference type="EMBL" id="JBHTKB010000002">
    <property type="protein sequence ID" value="MFD0913946.1"/>
    <property type="molecule type" value="Genomic_DNA"/>
</dbReference>
<evidence type="ECO:0000313" key="1">
    <source>
        <dbReference type="EMBL" id="MFD0913946.1"/>
    </source>
</evidence>
<keyword evidence="2" id="KW-1185">Reference proteome</keyword>